<comment type="caution">
    <text evidence="2">The sequence shown here is derived from an EMBL/GenBank/DDBJ whole genome shotgun (WGS) entry which is preliminary data.</text>
</comment>
<dbReference type="Proteomes" id="UP001165121">
    <property type="component" value="Unassembled WGS sequence"/>
</dbReference>
<proteinExistence type="predicted"/>
<dbReference type="OrthoDB" id="128529at2759"/>
<evidence type="ECO:0000313" key="3">
    <source>
        <dbReference type="Proteomes" id="UP001165121"/>
    </source>
</evidence>
<keyword evidence="3" id="KW-1185">Reference proteome</keyword>
<feature type="region of interest" description="Disordered" evidence="1">
    <location>
        <begin position="1"/>
        <end position="21"/>
    </location>
</feature>
<accession>A0A9W7CR14</accession>
<reference evidence="2" key="1">
    <citation type="submission" date="2023-04" db="EMBL/GenBank/DDBJ databases">
        <title>Phytophthora fragariaefolia NBRC 109709.</title>
        <authorList>
            <person name="Ichikawa N."/>
            <person name="Sato H."/>
            <person name="Tonouchi N."/>
        </authorList>
    </citation>
    <scope>NUCLEOTIDE SEQUENCE</scope>
    <source>
        <strain evidence="2">NBRC 109709</strain>
    </source>
</reference>
<evidence type="ECO:0000256" key="1">
    <source>
        <dbReference type="SAM" id="MobiDB-lite"/>
    </source>
</evidence>
<gene>
    <name evidence="2" type="ORF">Pfra01_001146900</name>
</gene>
<feature type="compositionally biased region" description="Basic residues" evidence="1">
    <location>
        <begin position="1"/>
        <end position="11"/>
    </location>
</feature>
<protein>
    <submittedName>
        <fullName evidence="2">Unnamed protein product</fullName>
    </submittedName>
</protein>
<dbReference type="EMBL" id="BSXT01001129">
    <property type="protein sequence ID" value="GMF39046.1"/>
    <property type="molecule type" value="Genomic_DNA"/>
</dbReference>
<name>A0A9W7CR14_9STRA</name>
<evidence type="ECO:0000313" key="2">
    <source>
        <dbReference type="EMBL" id="GMF39046.1"/>
    </source>
</evidence>
<dbReference type="AlphaFoldDB" id="A0A9W7CR14"/>
<organism evidence="2 3">
    <name type="scientific">Phytophthora fragariaefolia</name>
    <dbReference type="NCBI Taxonomy" id="1490495"/>
    <lineage>
        <taxon>Eukaryota</taxon>
        <taxon>Sar</taxon>
        <taxon>Stramenopiles</taxon>
        <taxon>Oomycota</taxon>
        <taxon>Peronosporomycetes</taxon>
        <taxon>Peronosporales</taxon>
        <taxon>Peronosporaceae</taxon>
        <taxon>Phytophthora</taxon>
    </lineage>
</organism>
<sequence>MASRTPARRSGRVSPYPARVCTPPTRLGTIAKLDQAGSPGPTQTTAQPATQAAQIASRVVPTPSEASLFQLVVKPILKSTVGQRDTSDNTLPDFVATGSTFQDIVHQLWVAFGGRVKGRGINEGGKWSMAQASEAEWAKVMQFKFKRHLVDDSKTEYYTLVVPVNEFFL</sequence>